<evidence type="ECO:0000313" key="1">
    <source>
        <dbReference type="EMBL" id="KAH7139822.1"/>
    </source>
</evidence>
<gene>
    <name evidence="1" type="ORF">B0J13DRAFT_624639</name>
</gene>
<name>A0A9P9ELT9_9HYPO</name>
<dbReference type="Proteomes" id="UP000717696">
    <property type="component" value="Unassembled WGS sequence"/>
</dbReference>
<dbReference type="AlphaFoldDB" id="A0A9P9ELT9"/>
<dbReference type="OrthoDB" id="1911848at2759"/>
<reference evidence="1" key="1">
    <citation type="journal article" date="2021" name="Nat. Commun.">
        <title>Genetic determinants of endophytism in the Arabidopsis root mycobiome.</title>
        <authorList>
            <person name="Mesny F."/>
            <person name="Miyauchi S."/>
            <person name="Thiergart T."/>
            <person name="Pickel B."/>
            <person name="Atanasova L."/>
            <person name="Karlsson M."/>
            <person name="Huettel B."/>
            <person name="Barry K.W."/>
            <person name="Haridas S."/>
            <person name="Chen C."/>
            <person name="Bauer D."/>
            <person name="Andreopoulos W."/>
            <person name="Pangilinan J."/>
            <person name="LaButti K."/>
            <person name="Riley R."/>
            <person name="Lipzen A."/>
            <person name="Clum A."/>
            <person name="Drula E."/>
            <person name="Henrissat B."/>
            <person name="Kohler A."/>
            <person name="Grigoriev I.V."/>
            <person name="Martin F.M."/>
            <person name="Hacquard S."/>
        </authorList>
    </citation>
    <scope>NUCLEOTIDE SEQUENCE</scope>
    <source>
        <strain evidence="1">MPI-CAGE-AT-0021</strain>
    </source>
</reference>
<organism evidence="1 2">
    <name type="scientific">Dactylonectria estremocensis</name>
    <dbReference type="NCBI Taxonomy" id="1079267"/>
    <lineage>
        <taxon>Eukaryota</taxon>
        <taxon>Fungi</taxon>
        <taxon>Dikarya</taxon>
        <taxon>Ascomycota</taxon>
        <taxon>Pezizomycotina</taxon>
        <taxon>Sordariomycetes</taxon>
        <taxon>Hypocreomycetidae</taxon>
        <taxon>Hypocreales</taxon>
        <taxon>Nectriaceae</taxon>
        <taxon>Dactylonectria</taxon>
    </lineage>
</organism>
<comment type="caution">
    <text evidence="1">The sequence shown here is derived from an EMBL/GenBank/DDBJ whole genome shotgun (WGS) entry which is preliminary data.</text>
</comment>
<accession>A0A9P9ELT9</accession>
<sequence length="128" mass="14387">MWHENAIAVFLETMEFFCEASKSSEGALDNLQLAAADCEKTLTQISEILMNNIYRLLSPANRNNEVSQTMLLLEDIGVQQQLPIESESGSMLGHEALIRITDNDKTSGGFRSFGIKDFSTPVIFQWKR</sequence>
<keyword evidence="2" id="KW-1185">Reference proteome</keyword>
<protein>
    <submittedName>
        <fullName evidence="1">Uncharacterized protein</fullName>
    </submittedName>
</protein>
<proteinExistence type="predicted"/>
<evidence type="ECO:0000313" key="2">
    <source>
        <dbReference type="Proteomes" id="UP000717696"/>
    </source>
</evidence>
<dbReference type="EMBL" id="JAGMUU010000014">
    <property type="protein sequence ID" value="KAH7139822.1"/>
    <property type="molecule type" value="Genomic_DNA"/>
</dbReference>